<accession>A0A3E3I4U1</accession>
<dbReference type="EMBL" id="QVLV01000007">
    <property type="protein sequence ID" value="RGE60290.1"/>
    <property type="molecule type" value="Genomic_DNA"/>
</dbReference>
<proteinExistence type="predicted"/>
<evidence type="ECO:0000313" key="2">
    <source>
        <dbReference type="Proteomes" id="UP000260812"/>
    </source>
</evidence>
<sequence length="64" mass="7027">MFHIVSHSLPRKKRTAQFPPKMTEFMSVLTHSLTFENAASPIIKVTGGLTYREENPGAGPGTGR</sequence>
<reference evidence="1" key="1">
    <citation type="submission" date="2018-08" db="EMBL/GenBank/DDBJ databases">
        <title>A genome reference for cultivated species of the human gut microbiota.</title>
        <authorList>
            <person name="Zou Y."/>
            <person name="Xue W."/>
            <person name="Luo G."/>
        </authorList>
    </citation>
    <scope>NUCLEOTIDE SEQUENCE [LARGE SCALE GENOMIC DNA]</scope>
    <source>
        <strain evidence="1">TF05-5AC</strain>
    </source>
</reference>
<comment type="caution">
    <text evidence="1">The sequence shown here is derived from an EMBL/GenBank/DDBJ whole genome shotgun (WGS) entry which is preliminary data.</text>
</comment>
<dbReference type="AlphaFoldDB" id="A0A3E3I4U1"/>
<evidence type="ECO:0000313" key="1">
    <source>
        <dbReference type="EMBL" id="RGE60290.1"/>
    </source>
</evidence>
<gene>
    <name evidence="1" type="ORF">DXC51_11890</name>
</gene>
<dbReference type="Proteomes" id="UP000260812">
    <property type="component" value="Unassembled WGS sequence"/>
</dbReference>
<keyword evidence="2" id="KW-1185">Reference proteome</keyword>
<name>A0A3E3I4U1_9FIRM</name>
<protein>
    <submittedName>
        <fullName evidence="1">Uncharacterized protein</fullName>
    </submittedName>
</protein>
<organism evidence="1 2">
    <name type="scientific">Eisenbergiella massiliensis</name>
    <dbReference type="NCBI Taxonomy" id="1720294"/>
    <lineage>
        <taxon>Bacteria</taxon>
        <taxon>Bacillati</taxon>
        <taxon>Bacillota</taxon>
        <taxon>Clostridia</taxon>
        <taxon>Lachnospirales</taxon>
        <taxon>Lachnospiraceae</taxon>
        <taxon>Eisenbergiella</taxon>
    </lineage>
</organism>